<feature type="transmembrane region" description="Helical" evidence="1">
    <location>
        <begin position="21"/>
        <end position="41"/>
    </location>
</feature>
<sequence>MKENNFFKRLRTEIRRNYRKYLLTGVAVLGLVALGGCAPYQNAESTRVPQINTVEASGIKPELPKDCRGSAVRLSLANKSVLNNVHDVIEPSAVVVRRMQVAGPNGAIYNKVVLLTAQHPFSALTNILALHDSNIDSLLIETKARPDLPETTTFVDLVSAVQAVDDQGNLIDIAIVTVIDTRNVLSTDIQPVKNIATWTDSGSAIYLAHYPTQAGVESLMVSQLNVSNFDHKYDIPDYYGQEYMTFEIVDSTSYVDGGSSGGGGCVTTVQYPDGVLTFIITNKDGFKTNKVIVKSIPSSINGQIEAQVNSTPYNLPP</sequence>
<keyword evidence="1" id="KW-0472">Membrane</keyword>
<dbReference type="AlphaFoldDB" id="A0A1F7IA12"/>
<evidence type="ECO:0000313" key="3">
    <source>
        <dbReference type="Proteomes" id="UP000177698"/>
    </source>
</evidence>
<accession>A0A1F7IA12</accession>
<reference evidence="2 3" key="1">
    <citation type="journal article" date="2016" name="Nat. Commun.">
        <title>Thousands of microbial genomes shed light on interconnected biogeochemical processes in an aquifer system.</title>
        <authorList>
            <person name="Anantharaman K."/>
            <person name="Brown C.T."/>
            <person name="Hug L.A."/>
            <person name="Sharon I."/>
            <person name="Castelle C.J."/>
            <person name="Probst A.J."/>
            <person name="Thomas B.C."/>
            <person name="Singh A."/>
            <person name="Wilkins M.J."/>
            <person name="Karaoz U."/>
            <person name="Brodie E.L."/>
            <person name="Williams K.H."/>
            <person name="Hubbard S.S."/>
            <person name="Banfield J.F."/>
        </authorList>
    </citation>
    <scope>NUCLEOTIDE SEQUENCE [LARGE SCALE GENOMIC DNA]</scope>
</reference>
<evidence type="ECO:0000256" key="1">
    <source>
        <dbReference type="SAM" id="Phobius"/>
    </source>
</evidence>
<organism evidence="2 3">
    <name type="scientific">Candidatus Roizmanbacteria bacterium RIFCSPLOWO2_01_FULL_37_12</name>
    <dbReference type="NCBI Taxonomy" id="1802056"/>
    <lineage>
        <taxon>Bacteria</taxon>
        <taxon>Candidatus Roizmaniibacteriota</taxon>
    </lineage>
</organism>
<gene>
    <name evidence="2" type="ORF">A2954_01595</name>
</gene>
<proteinExistence type="predicted"/>
<dbReference type="Proteomes" id="UP000177698">
    <property type="component" value="Unassembled WGS sequence"/>
</dbReference>
<evidence type="ECO:0000313" key="2">
    <source>
        <dbReference type="EMBL" id="OGK40189.1"/>
    </source>
</evidence>
<keyword evidence="1" id="KW-0812">Transmembrane</keyword>
<dbReference type="EMBL" id="MGAG01000027">
    <property type="protein sequence ID" value="OGK40189.1"/>
    <property type="molecule type" value="Genomic_DNA"/>
</dbReference>
<protein>
    <submittedName>
        <fullName evidence="2">Uncharacterized protein</fullName>
    </submittedName>
</protein>
<keyword evidence="1" id="KW-1133">Transmembrane helix</keyword>
<name>A0A1F7IA12_9BACT</name>
<comment type="caution">
    <text evidence="2">The sequence shown here is derived from an EMBL/GenBank/DDBJ whole genome shotgun (WGS) entry which is preliminary data.</text>
</comment>